<dbReference type="AlphaFoldDB" id="A0A2H9ZS52"/>
<proteinExistence type="predicted"/>
<feature type="chain" id="PRO_5014162425" description="Cystatin domain-containing protein" evidence="1">
    <location>
        <begin position="23"/>
        <end position="130"/>
    </location>
</feature>
<evidence type="ECO:0008006" key="4">
    <source>
        <dbReference type="Google" id="ProtNLM"/>
    </source>
</evidence>
<evidence type="ECO:0000313" key="2">
    <source>
        <dbReference type="EMBL" id="PKA46127.1"/>
    </source>
</evidence>
<evidence type="ECO:0000256" key="1">
    <source>
        <dbReference type="SAM" id="SignalP"/>
    </source>
</evidence>
<protein>
    <recommendedName>
        <fullName evidence="4">Cystatin domain-containing protein</fullName>
    </recommendedName>
</protein>
<organism evidence="2 3">
    <name type="scientific">Apostasia shenzhenica</name>
    <dbReference type="NCBI Taxonomy" id="1088818"/>
    <lineage>
        <taxon>Eukaryota</taxon>
        <taxon>Viridiplantae</taxon>
        <taxon>Streptophyta</taxon>
        <taxon>Embryophyta</taxon>
        <taxon>Tracheophyta</taxon>
        <taxon>Spermatophyta</taxon>
        <taxon>Magnoliopsida</taxon>
        <taxon>Liliopsida</taxon>
        <taxon>Asparagales</taxon>
        <taxon>Orchidaceae</taxon>
        <taxon>Apostasioideae</taxon>
        <taxon>Apostasia</taxon>
    </lineage>
</organism>
<accession>A0A2H9ZS52</accession>
<reference evidence="2 3" key="1">
    <citation type="journal article" date="2017" name="Nature">
        <title>The Apostasia genome and the evolution of orchids.</title>
        <authorList>
            <person name="Zhang G.Q."/>
            <person name="Liu K.W."/>
            <person name="Li Z."/>
            <person name="Lohaus R."/>
            <person name="Hsiao Y.Y."/>
            <person name="Niu S.C."/>
            <person name="Wang J.Y."/>
            <person name="Lin Y.C."/>
            <person name="Xu Q."/>
            <person name="Chen L.J."/>
            <person name="Yoshida K."/>
            <person name="Fujiwara S."/>
            <person name="Wang Z.W."/>
            <person name="Zhang Y.Q."/>
            <person name="Mitsuda N."/>
            <person name="Wang M."/>
            <person name="Liu G.H."/>
            <person name="Pecoraro L."/>
            <person name="Huang H.X."/>
            <person name="Xiao X.J."/>
            <person name="Lin M."/>
            <person name="Wu X.Y."/>
            <person name="Wu W.L."/>
            <person name="Chen Y.Y."/>
            <person name="Chang S.B."/>
            <person name="Sakamoto S."/>
            <person name="Ohme-Takagi M."/>
            <person name="Yagi M."/>
            <person name="Zeng S.J."/>
            <person name="Shen C.Y."/>
            <person name="Yeh C.M."/>
            <person name="Luo Y.B."/>
            <person name="Tsai W.C."/>
            <person name="Van de Peer Y."/>
            <person name="Liu Z.J."/>
        </authorList>
    </citation>
    <scope>NUCLEOTIDE SEQUENCE [LARGE SCALE GENOMIC DNA]</scope>
    <source>
        <strain evidence="3">cv. Shenzhen</strain>
        <tissue evidence="2">Stem</tissue>
    </source>
</reference>
<dbReference type="Gene3D" id="3.10.450.10">
    <property type="match status" value="1"/>
</dbReference>
<sequence>MAGGRALALFFLIAGAASLTSAVAGNQPSDPILLTKQDKQIIGRFAVRAYSADEINRVNIRFCRVIRFDHVKGAPSRYVLQILVVDDGDSGRIRVSTAVVQLQEEEPTDQLLSFSVLPPADTPPHHAKCL</sequence>
<dbReference type="EMBL" id="KZ454427">
    <property type="protein sequence ID" value="PKA46127.1"/>
    <property type="molecule type" value="Genomic_DNA"/>
</dbReference>
<feature type="signal peptide" evidence="1">
    <location>
        <begin position="1"/>
        <end position="22"/>
    </location>
</feature>
<dbReference type="Proteomes" id="UP000236161">
    <property type="component" value="Unassembled WGS sequence"/>
</dbReference>
<name>A0A2H9ZS52_9ASPA</name>
<gene>
    <name evidence="2" type="ORF">AXF42_Ash015418</name>
</gene>
<keyword evidence="3" id="KW-1185">Reference proteome</keyword>
<keyword evidence="1" id="KW-0732">Signal</keyword>
<evidence type="ECO:0000313" key="3">
    <source>
        <dbReference type="Proteomes" id="UP000236161"/>
    </source>
</evidence>